<feature type="compositionally biased region" description="Basic residues" evidence="1">
    <location>
        <begin position="391"/>
        <end position="409"/>
    </location>
</feature>
<feature type="compositionally biased region" description="Basic and acidic residues" evidence="1">
    <location>
        <begin position="325"/>
        <end position="335"/>
    </location>
</feature>
<feature type="region of interest" description="Disordered" evidence="1">
    <location>
        <begin position="200"/>
        <end position="231"/>
    </location>
</feature>
<gene>
    <name evidence="2" type="ORF">SUNI508_03514</name>
</gene>
<feature type="compositionally biased region" description="Basic and acidic residues" evidence="1">
    <location>
        <begin position="293"/>
        <end position="312"/>
    </location>
</feature>
<keyword evidence="3" id="KW-1185">Reference proteome</keyword>
<feature type="compositionally biased region" description="Polar residues" evidence="1">
    <location>
        <begin position="261"/>
        <end position="288"/>
    </location>
</feature>
<feature type="region of interest" description="Disordered" evidence="1">
    <location>
        <begin position="261"/>
        <end position="337"/>
    </location>
</feature>
<organism evidence="2 3">
    <name type="scientific">Seiridium unicorne</name>
    <dbReference type="NCBI Taxonomy" id="138068"/>
    <lineage>
        <taxon>Eukaryota</taxon>
        <taxon>Fungi</taxon>
        <taxon>Dikarya</taxon>
        <taxon>Ascomycota</taxon>
        <taxon>Pezizomycotina</taxon>
        <taxon>Sordariomycetes</taxon>
        <taxon>Xylariomycetidae</taxon>
        <taxon>Amphisphaeriales</taxon>
        <taxon>Sporocadaceae</taxon>
        <taxon>Seiridium</taxon>
    </lineage>
</organism>
<dbReference type="EMBL" id="JARVKF010000035">
    <property type="protein sequence ID" value="KAK9424638.1"/>
    <property type="molecule type" value="Genomic_DNA"/>
</dbReference>
<feature type="region of interest" description="Disordered" evidence="1">
    <location>
        <begin position="373"/>
        <end position="418"/>
    </location>
</feature>
<comment type="caution">
    <text evidence="2">The sequence shown here is derived from an EMBL/GenBank/DDBJ whole genome shotgun (WGS) entry which is preliminary data.</text>
</comment>
<accession>A0ABR2VCL4</accession>
<reference evidence="2 3" key="1">
    <citation type="journal article" date="2024" name="J. Plant Pathol.">
        <title>Sequence and assembly of the genome of Seiridium unicorne, isolate CBS 538.82, causal agent of cypress canker disease.</title>
        <authorList>
            <person name="Scali E."/>
            <person name="Rocca G.D."/>
            <person name="Danti R."/>
            <person name="Garbelotto M."/>
            <person name="Barberini S."/>
            <person name="Baroncelli R."/>
            <person name="Emiliani G."/>
        </authorList>
    </citation>
    <scope>NUCLEOTIDE SEQUENCE [LARGE SCALE GENOMIC DNA]</scope>
    <source>
        <strain evidence="2 3">BM-138-508</strain>
    </source>
</reference>
<evidence type="ECO:0000256" key="1">
    <source>
        <dbReference type="SAM" id="MobiDB-lite"/>
    </source>
</evidence>
<evidence type="ECO:0000313" key="3">
    <source>
        <dbReference type="Proteomes" id="UP001408356"/>
    </source>
</evidence>
<sequence length="418" mass="45841">MIMVSRCVSRHVKRTRRMAAVIPAWDPSVSAGASSAAENTTLRYIRFPGSTRGRSGHPVLDAGDFDLRGGLFKALGQMTYHISGTRGTHDRLHSSTLCAVKSLEQLGVALIEHGRRSDGSMWEREYGNPKTAGPIRLTMHIEFRRLTANGLNARRTHEPGKGGCLCPSSASGRSYLFSRDQEQAGAVALLHTLTGDPSYRTTASTTDSPFALTTIPGDAKPGSSSARKIPQRSPCLSLSLSLLSMASVQYGAVPFGYQTSNMSGPSRSGNYQPRSFGQFQHQHQQPADTFTAEMRDRQARGKDPYQDPKDSSDPSNWAARRRSKKEPFAVEEKRHQAAQILDNPELLMMNAQRENDSLPATRLRYTRMLCGVEEPAQPSNQQHGSTSKAPVPHHHSSKSRTHTPTKRHGSSGGERATR</sequence>
<evidence type="ECO:0000313" key="2">
    <source>
        <dbReference type="EMBL" id="KAK9424638.1"/>
    </source>
</evidence>
<feature type="compositionally biased region" description="Polar residues" evidence="1">
    <location>
        <begin position="377"/>
        <end position="388"/>
    </location>
</feature>
<protein>
    <submittedName>
        <fullName evidence="2">Uncharacterized protein</fullName>
    </submittedName>
</protein>
<dbReference type="Proteomes" id="UP001408356">
    <property type="component" value="Unassembled WGS sequence"/>
</dbReference>
<name>A0ABR2VCL4_9PEZI</name>
<proteinExistence type="predicted"/>